<keyword evidence="2" id="KW-1185">Reference proteome</keyword>
<dbReference type="RefSeq" id="WP_284873985.1">
    <property type="nucleotide sequence ID" value="NZ_CP126970.1"/>
</dbReference>
<protein>
    <submittedName>
        <fullName evidence="1">Uncharacterized protein</fullName>
    </submittedName>
</protein>
<gene>
    <name evidence="1" type="ORF">QP029_09000</name>
</gene>
<accession>A0ABY8VI84</accession>
<name>A0ABY8VI84_9CORY</name>
<dbReference type="Proteomes" id="UP001238805">
    <property type="component" value="Chromosome"/>
</dbReference>
<reference evidence="1 2" key="1">
    <citation type="submission" date="2023-05" db="EMBL/GenBank/DDBJ databases">
        <title>Corynebacterium suedekumii sp. nov. and Corynebacterium breve sp. nov. isolated from raw cow's milk.</title>
        <authorList>
            <person name="Baer M.K."/>
            <person name="Mehl L."/>
            <person name="Hellmuth R."/>
            <person name="Marke G."/>
            <person name="Lipski A."/>
        </authorList>
    </citation>
    <scope>NUCLEOTIDE SEQUENCE [LARGE SCALE GENOMIC DNA]</scope>
    <source>
        <strain evidence="1 2">LM112</strain>
    </source>
</reference>
<dbReference type="EMBL" id="CP126970">
    <property type="protein sequence ID" value="WIM69391.1"/>
    <property type="molecule type" value="Genomic_DNA"/>
</dbReference>
<evidence type="ECO:0000313" key="2">
    <source>
        <dbReference type="Proteomes" id="UP001238805"/>
    </source>
</evidence>
<sequence length="43" mass="4430">MTPVNPPFPHLVQLAGQDETLVCGPDGCAAPEPSPVENTADVD</sequence>
<organism evidence="1 2">
    <name type="scientific">Corynebacterium suedekumii</name>
    <dbReference type="NCBI Taxonomy" id="3049801"/>
    <lineage>
        <taxon>Bacteria</taxon>
        <taxon>Bacillati</taxon>
        <taxon>Actinomycetota</taxon>
        <taxon>Actinomycetes</taxon>
        <taxon>Mycobacteriales</taxon>
        <taxon>Corynebacteriaceae</taxon>
        <taxon>Corynebacterium</taxon>
    </lineage>
</organism>
<proteinExistence type="predicted"/>
<evidence type="ECO:0000313" key="1">
    <source>
        <dbReference type="EMBL" id="WIM69391.1"/>
    </source>
</evidence>